<accession>A0A504YGB0</accession>
<feature type="compositionally biased region" description="Polar residues" evidence="1">
    <location>
        <begin position="253"/>
        <end position="269"/>
    </location>
</feature>
<feature type="region of interest" description="Disordered" evidence="1">
    <location>
        <begin position="858"/>
        <end position="877"/>
    </location>
</feature>
<dbReference type="OrthoDB" id="6287635at2759"/>
<dbReference type="InterPro" id="IPR006594">
    <property type="entry name" value="LisH"/>
</dbReference>
<reference evidence="2 3" key="1">
    <citation type="submission" date="2019-04" db="EMBL/GenBank/DDBJ databases">
        <title>Annotation for the trematode Fasciola gigantica.</title>
        <authorList>
            <person name="Choi Y.-J."/>
        </authorList>
    </citation>
    <scope>NUCLEOTIDE SEQUENCE [LARGE SCALE GENOMIC DNA]</scope>
    <source>
        <strain evidence="2">Uganda_cow_1</strain>
    </source>
</reference>
<dbReference type="Proteomes" id="UP000316759">
    <property type="component" value="Unassembled WGS sequence"/>
</dbReference>
<dbReference type="AlphaFoldDB" id="A0A504YGB0"/>
<name>A0A504YGB0_FASGI</name>
<comment type="caution">
    <text evidence="2">The sequence shown here is derived from an EMBL/GenBank/DDBJ whole genome shotgun (WGS) entry which is preliminary data.</text>
</comment>
<keyword evidence="3" id="KW-1185">Reference proteome</keyword>
<feature type="region of interest" description="Disordered" evidence="1">
    <location>
        <begin position="313"/>
        <end position="388"/>
    </location>
</feature>
<dbReference type="EMBL" id="SUNJ01010631">
    <property type="protein sequence ID" value="TPP59506.1"/>
    <property type="molecule type" value="Genomic_DNA"/>
</dbReference>
<feature type="compositionally biased region" description="Polar residues" evidence="1">
    <location>
        <begin position="350"/>
        <end position="388"/>
    </location>
</feature>
<feature type="region of interest" description="Disordered" evidence="1">
    <location>
        <begin position="249"/>
        <end position="292"/>
    </location>
</feature>
<gene>
    <name evidence="2" type="ORF">FGIG_08108</name>
</gene>
<evidence type="ECO:0000313" key="3">
    <source>
        <dbReference type="Proteomes" id="UP000316759"/>
    </source>
</evidence>
<feature type="compositionally biased region" description="Polar residues" evidence="1">
    <location>
        <begin position="313"/>
        <end position="329"/>
    </location>
</feature>
<sequence length="1176" mass="126303">MSSSQNTRTPTYFSLLPSEICRLILGYLLHNGHRTAAHFLFTSSNELDELRTQYSRLCDLPMHLTQITLLDLIKDYLQIANFVAHQYTPLSLPPCQLGSIAPLLTHLLKNNVPGVARVPALRSIRPVWLPTGKSYLPPRVITQDWLTGPNTAMLSGNNNNNSSSSVCLPLVAVPPHVYSSSSSVSASKANTILSGTVPAIPLLPTGPGTRPIIRLVRQGTQLTSAASVVVNPLESTTSVIDSSELKWEPRVASKSTATSPVHKGSSPSESPGPLQIIVDDPPNGSRNPHPMTKVTESSLVGIETAAHDLRQSDLSAKQVPSSNQQSPSDALSPEPQSPTPACQIKRKSTSMEQAAPSSSNDTNTPTKTPSSAQSPVVETTGTTTGANFISPMNSPFTVFSHLPPASEVKRLSVGSDSGFREETLALTTGPSRRRRLQTPRHVVSSQSDASGLLGCSESQDDVDIQRFLSALFSKPEHLATQINAKLNRLNMPTYPHTESDYPCNSLVDLGSANPVTSLNQSIPDSATTQDRNDALSDAHPVPFIDKVTTSDSAEEVTVNPLLDLLENDLESCIDQLLSQFDVNMIESDEVVQQPVNEPINPPIEVIDLMLPSGASTPAYPTCLSAPNLWVPGAETSDHTASLTVTTSVSNTPHSVPHPRKTCSPPLCLSQLARDVDESPRKRRRLNDPGGCEPVDQIDQSVSGAQLQTPNFKQVNAEQILHTEVPGHALFTSGDQLFMYDDCVRFGTSQMASCTTVSSNAHPDIRQSYLEVLPFADTASHNPGAWDGPNDMTFYPTAMPTSTSQLNSNSLAWPACFTGRPIESDALQSTVHERISQECKLITLCRVLNRSTTSTNSVVEDPYTHVPAPPTREEKVSTVPTTSVSVGGQIEFSAQVSTSVPASSHLNSQPVTTGFAEQFTPMQPVWSSSKPFVLQGLPLISPGRNFGQPSMATFVFVRSVAPPSGTTATATMSGESVLELNTTQPRWHANLTPLSCLIYSNPQSLTNSVIFSLPQGGGIPWKASAGSTVLLPINVDLDSPNPYRLSAMQSTGADTVASVVSGFSAASSHVIQSNPITNTAISQNTSFANSSIASVVDKENRPSTPFAAPLSVPQLHQPVSNFRIAPFDEGYPDVGYISLFAHAFLFTTFHFQKNSRRKVLNLATIDVDQILSKSHCE</sequence>
<protein>
    <submittedName>
        <fullName evidence="2">Uncharacterized protein</fullName>
    </submittedName>
</protein>
<feature type="region of interest" description="Disordered" evidence="1">
    <location>
        <begin position="515"/>
        <end position="537"/>
    </location>
</feature>
<dbReference type="STRING" id="46835.A0A504YGB0"/>
<evidence type="ECO:0000313" key="2">
    <source>
        <dbReference type="EMBL" id="TPP59506.1"/>
    </source>
</evidence>
<feature type="compositionally biased region" description="Polar residues" evidence="1">
    <location>
        <begin position="515"/>
        <end position="529"/>
    </location>
</feature>
<feature type="region of interest" description="Disordered" evidence="1">
    <location>
        <begin position="673"/>
        <end position="694"/>
    </location>
</feature>
<dbReference type="PROSITE" id="PS50896">
    <property type="entry name" value="LISH"/>
    <property type="match status" value="1"/>
</dbReference>
<proteinExistence type="predicted"/>
<organism evidence="2 3">
    <name type="scientific">Fasciola gigantica</name>
    <name type="common">Giant liver fluke</name>
    <dbReference type="NCBI Taxonomy" id="46835"/>
    <lineage>
        <taxon>Eukaryota</taxon>
        <taxon>Metazoa</taxon>
        <taxon>Spiralia</taxon>
        <taxon>Lophotrochozoa</taxon>
        <taxon>Platyhelminthes</taxon>
        <taxon>Trematoda</taxon>
        <taxon>Digenea</taxon>
        <taxon>Plagiorchiida</taxon>
        <taxon>Echinostomata</taxon>
        <taxon>Echinostomatoidea</taxon>
        <taxon>Fasciolidae</taxon>
        <taxon>Fasciola</taxon>
    </lineage>
</organism>
<evidence type="ECO:0000256" key="1">
    <source>
        <dbReference type="SAM" id="MobiDB-lite"/>
    </source>
</evidence>